<dbReference type="Proteomes" id="UP001238179">
    <property type="component" value="Chromosome"/>
</dbReference>
<dbReference type="EMBL" id="AP027080">
    <property type="protein sequence ID" value="BDU73933.1"/>
    <property type="molecule type" value="Genomic_DNA"/>
</dbReference>
<dbReference type="AlphaFoldDB" id="A0AA48H0S4"/>
<sequence>MPRPSVWLIVLVGLLALLGASGCSSGKGGGTSGLNGPTNLTVTGDLSVSPYLNYTWTAPTNRIDGYEFEVALGDGSFTKLGQDLVPASWTAAYATFDPAALPENSELRARMRAVLGTTYSPYSNEVRSPLGLKAPTFTSATSVVGGISLKWTNNSSVADAMTLERGTSATYGSTYAWDVIPGVSFGATDYLDSQAPEGGYVCYRITYSKGTKTVQATSDPLSTGLKSPGSVVATPLVEGVSLTWQNHSAGATEVVVTRASGLSTYPSYQDVAHLAPTASSYQDLLLASGYYTYRIEARKTGSAAAPSLPVMVVTLPTAGSLSLAAPVIKSLPPSVMGALDGNGAWTFAQYVNYSSYVIATPSPTGWVTNPLTNAASLVEPKLRLDSQGRPHTVYLRQVMQGSSEMAIVHAWSDGAVWQTEEVARRTLGYSSSTNTITFTLDGADALHVAWSKDSYSATGFEYAYKDATGTWKVESLDVVSPAPGVVYSFRLTTDASGVPSVLLGAWQELYLLQRQGPNAWKWEKIPTGVAISSWYDTLDLLFSYRGDLHVFYTRPHTPYDSSIGSELCEIRKVDGAWTPVQVIGTTGANGSTQNAYFARSAKTDRIVIHFRGPSGQQLVTFSNDVWSSQTLGPYESNRPYLGFDGNDKFYLLQMIGYTSSSSPATYVLYSEAP</sequence>
<protein>
    <submittedName>
        <fullName evidence="1">Uncharacterized protein</fullName>
    </submittedName>
</protein>
<keyword evidence="2" id="KW-1185">Reference proteome</keyword>
<evidence type="ECO:0000313" key="1">
    <source>
        <dbReference type="EMBL" id="BDU73933.1"/>
    </source>
</evidence>
<organism evidence="1 2">
    <name type="scientific">Mesoterricola silvestris</name>
    <dbReference type="NCBI Taxonomy" id="2927979"/>
    <lineage>
        <taxon>Bacteria</taxon>
        <taxon>Pseudomonadati</taxon>
        <taxon>Acidobacteriota</taxon>
        <taxon>Holophagae</taxon>
        <taxon>Holophagales</taxon>
        <taxon>Holophagaceae</taxon>
        <taxon>Mesoterricola</taxon>
    </lineage>
</organism>
<name>A0AA48H0S4_9BACT</name>
<accession>A0AA48H0S4</accession>
<reference evidence="2" key="1">
    <citation type="journal article" date="2023" name="Int. J. Syst. Evol. Microbiol.">
        <title>Mesoterricola silvestris gen. nov., sp. nov., Mesoterricola sediminis sp. nov., Geothrix oryzae sp. nov., Geothrix edaphica sp. nov., Geothrix rubra sp. nov., and Geothrix limicola sp. nov., six novel members of Acidobacteriota isolated from soils.</title>
        <authorList>
            <person name="Itoh H."/>
            <person name="Sugisawa Y."/>
            <person name="Mise K."/>
            <person name="Xu Z."/>
            <person name="Kuniyasu M."/>
            <person name="Ushijima N."/>
            <person name="Kawano K."/>
            <person name="Kobayashi E."/>
            <person name="Shiratori Y."/>
            <person name="Masuda Y."/>
            <person name="Senoo K."/>
        </authorList>
    </citation>
    <scope>NUCLEOTIDE SEQUENCE [LARGE SCALE GENOMIC DNA]</scope>
    <source>
        <strain evidence="2">W79</strain>
    </source>
</reference>
<dbReference type="Gene3D" id="2.60.40.10">
    <property type="entry name" value="Immunoglobulins"/>
    <property type="match status" value="1"/>
</dbReference>
<gene>
    <name evidence="1" type="ORF">METEAL_31070</name>
</gene>
<dbReference type="RefSeq" id="WP_316412599.1">
    <property type="nucleotide sequence ID" value="NZ_AP027080.1"/>
</dbReference>
<proteinExistence type="predicted"/>
<evidence type="ECO:0000313" key="2">
    <source>
        <dbReference type="Proteomes" id="UP001238179"/>
    </source>
</evidence>
<dbReference type="SUPFAM" id="SSF89372">
    <property type="entry name" value="Fucose-specific lectin"/>
    <property type="match status" value="1"/>
</dbReference>
<dbReference type="KEGG" id="msil:METEAL_31070"/>
<dbReference type="PROSITE" id="PS51257">
    <property type="entry name" value="PROKAR_LIPOPROTEIN"/>
    <property type="match status" value="1"/>
</dbReference>
<dbReference type="InterPro" id="IPR013783">
    <property type="entry name" value="Ig-like_fold"/>
</dbReference>